<dbReference type="eggNOG" id="COG1413">
    <property type="taxonomic scope" value="Bacteria"/>
</dbReference>
<gene>
    <name evidence="1" type="ordered locus">Dbac_2169</name>
</gene>
<evidence type="ECO:0000313" key="1">
    <source>
        <dbReference type="EMBL" id="ACU90253.1"/>
    </source>
</evidence>
<dbReference type="Gene3D" id="1.25.10.10">
    <property type="entry name" value="Leucine-rich Repeat Variant"/>
    <property type="match status" value="1"/>
</dbReference>
<dbReference type="SMART" id="SM00567">
    <property type="entry name" value="EZ_HEAT"/>
    <property type="match status" value="2"/>
</dbReference>
<dbReference type="RefSeq" id="WP_015774344.1">
    <property type="nucleotide sequence ID" value="NC_013173.1"/>
</dbReference>
<dbReference type="InterPro" id="IPR016024">
    <property type="entry name" value="ARM-type_fold"/>
</dbReference>
<dbReference type="GO" id="GO:0016829">
    <property type="term" value="F:lyase activity"/>
    <property type="evidence" value="ECO:0007669"/>
    <property type="project" value="UniProtKB-KW"/>
</dbReference>
<organism evidence="1 2">
    <name type="scientific">Desulfomicrobium baculatum (strain DSM 4028 / VKM B-1378 / X)</name>
    <name type="common">Desulfovibrio baculatus</name>
    <dbReference type="NCBI Taxonomy" id="525897"/>
    <lineage>
        <taxon>Bacteria</taxon>
        <taxon>Pseudomonadati</taxon>
        <taxon>Thermodesulfobacteriota</taxon>
        <taxon>Desulfovibrionia</taxon>
        <taxon>Desulfovibrionales</taxon>
        <taxon>Desulfomicrobiaceae</taxon>
        <taxon>Desulfomicrobium</taxon>
    </lineage>
</organism>
<dbReference type="Proteomes" id="UP000002216">
    <property type="component" value="Chromosome"/>
</dbReference>
<dbReference type="EMBL" id="CP001629">
    <property type="protein sequence ID" value="ACU90253.1"/>
    <property type="molecule type" value="Genomic_DNA"/>
</dbReference>
<keyword evidence="2" id="KW-1185">Reference proteome</keyword>
<protein>
    <submittedName>
        <fullName evidence="1">PBS lyase HEAT domain protein repeat-containing protein</fullName>
    </submittedName>
</protein>
<dbReference type="SUPFAM" id="SSF48371">
    <property type="entry name" value="ARM repeat"/>
    <property type="match status" value="1"/>
</dbReference>
<dbReference type="InterPro" id="IPR004155">
    <property type="entry name" value="PBS_lyase_HEAT"/>
</dbReference>
<sequence>MNTQPSTDANLQSLMKMLESKDGLVRQKARIALVEMGDPAVIPLSEALKHSKLDHTRWGAAKALGEIVDARSIPALVHALDDTDADVAWLAGLALKKFEKAAWRLLLQKLIENGVDSVRRRSGTRHVFSGQKSEGFNDLLEELMTALEDSALPEAGGIVAGEILKRMRSDDADWD</sequence>
<dbReference type="InterPro" id="IPR011989">
    <property type="entry name" value="ARM-like"/>
</dbReference>
<dbReference type="AlphaFoldDB" id="C7LPM4"/>
<reference evidence="1 2" key="1">
    <citation type="journal article" date="2009" name="Stand. Genomic Sci.">
        <title>Complete genome sequence of Desulfomicrobium baculatum type strain (X).</title>
        <authorList>
            <person name="Copeland A."/>
            <person name="Spring S."/>
            <person name="Goker M."/>
            <person name="Schneider S."/>
            <person name="Lapidus A."/>
            <person name="Del Rio T.G."/>
            <person name="Tice H."/>
            <person name="Cheng J.F."/>
            <person name="Chen F."/>
            <person name="Nolan M."/>
            <person name="Bruce D."/>
            <person name="Goodwin L."/>
            <person name="Pitluck S."/>
            <person name="Ivanova N."/>
            <person name="Mavrommatis K."/>
            <person name="Ovchinnikova G."/>
            <person name="Pati A."/>
            <person name="Chen A."/>
            <person name="Palaniappan K."/>
            <person name="Land M."/>
            <person name="Hauser L."/>
            <person name="Chang Y.J."/>
            <person name="Jeffries C.C."/>
            <person name="Meincke L."/>
            <person name="Sims D."/>
            <person name="Brettin T."/>
            <person name="Detter J.C."/>
            <person name="Han C."/>
            <person name="Chain P."/>
            <person name="Bristow J."/>
            <person name="Eisen J.A."/>
            <person name="Markowitz V."/>
            <person name="Hugenholtz P."/>
            <person name="Kyrpides N.C."/>
            <person name="Klenk H.P."/>
            <person name="Lucas S."/>
        </authorList>
    </citation>
    <scope>NUCLEOTIDE SEQUENCE [LARGE SCALE GENOMIC DNA]</scope>
    <source>
        <strain evidence="2">DSM 4028 / VKM B-1378 / X</strain>
    </source>
</reference>
<proteinExistence type="predicted"/>
<keyword evidence="1" id="KW-0456">Lyase</keyword>
<dbReference type="OrthoDB" id="5470881at2"/>
<evidence type="ECO:0000313" key="2">
    <source>
        <dbReference type="Proteomes" id="UP000002216"/>
    </source>
</evidence>
<accession>C7LPM4</accession>
<dbReference type="KEGG" id="dba:Dbac_2169"/>
<dbReference type="HOGENOM" id="CLU_1530165_0_0_7"/>
<dbReference type="STRING" id="525897.Dbac_2169"/>
<dbReference type="Pfam" id="PF13646">
    <property type="entry name" value="HEAT_2"/>
    <property type="match status" value="1"/>
</dbReference>
<name>C7LPM4_DESBD</name>